<evidence type="ECO:0000313" key="1">
    <source>
        <dbReference type="EMBL" id="KAG0418767.1"/>
    </source>
</evidence>
<keyword evidence="2" id="KW-1185">Reference proteome</keyword>
<organism evidence="1 2">
    <name type="scientific">Ixodes persulcatus</name>
    <name type="common">Taiga tick</name>
    <dbReference type="NCBI Taxonomy" id="34615"/>
    <lineage>
        <taxon>Eukaryota</taxon>
        <taxon>Metazoa</taxon>
        <taxon>Ecdysozoa</taxon>
        <taxon>Arthropoda</taxon>
        <taxon>Chelicerata</taxon>
        <taxon>Arachnida</taxon>
        <taxon>Acari</taxon>
        <taxon>Parasitiformes</taxon>
        <taxon>Ixodida</taxon>
        <taxon>Ixodoidea</taxon>
        <taxon>Ixodidae</taxon>
        <taxon>Ixodinae</taxon>
        <taxon>Ixodes</taxon>
    </lineage>
</organism>
<accession>A0AC60PFD2</accession>
<dbReference type="EMBL" id="JABSTQ010010702">
    <property type="protein sequence ID" value="KAG0418767.1"/>
    <property type="molecule type" value="Genomic_DNA"/>
</dbReference>
<comment type="caution">
    <text evidence="1">The sequence shown here is derived from an EMBL/GenBank/DDBJ whole genome shotgun (WGS) entry which is preliminary data.</text>
</comment>
<gene>
    <name evidence="1" type="ORF">HPB47_004603</name>
</gene>
<dbReference type="Proteomes" id="UP000805193">
    <property type="component" value="Unassembled WGS sequence"/>
</dbReference>
<feature type="non-terminal residue" evidence="1">
    <location>
        <position position="1"/>
    </location>
</feature>
<protein>
    <submittedName>
        <fullName evidence="1">Uncharacterized protein</fullName>
    </submittedName>
</protein>
<name>A0AC60PFD2_IXOPE</name>
<feature type="non-terminal residue" evidence="1">
    <location>
        <position position="191"/>
    </location>
</feature>
<sequence length="191" mass="20480">QVAGVLPQKVGMDGDFSEAEDTSSSSTESSHHNYKVLERRIYRHNTARKRGRHLKIKETRSTEEARTCLSNQQAFAGIFASRNMGLKSVDRPPTPSLFGNPAMSLVSVLGDPSVNVEHFVRPASCRVGSAANFSPCPVKAAAAAAAAGAASPVPLKGVSGEPRAERRPAPRLSSPTAERHLASLLQQLRRE</sequence>
<evidence type="ECO:0000313" key="2">
    <source>
        <dbReference type="Proteomes" id="UP000805193"/>
    </source>
</evidence>
<reference evidence="1 2" key="1">
    <citation type="journal article" date="2020" name="Cell">
        <title>Large-Scale Comparative Analyses of Tick Genomes Elucidate Their Genetic Diversity and Vector Capacities.</title>
        <authorList>
            <consortium name="Tick Genome and Microbiome Consortium (TIGMIC)"/>
            <person name="Jia N."/>
            <person name="Wang J."/>
            <person name="Shi W."/>
            <person name="Du L."/>
            <person name="Sun Y."/>
            <person name="Zhan W."/>
            <person name="Jiang J.F."/>
            <person name="Wang Q."/>
            <person name="Zhang B."/>
            <person name="Ji P."/>
            <person name="Bell-Sakyi L."/>
            <person name="Cui X.M."/>
            <person name="Yuan T.T."/>
            <person name="Jiang B.G."/>
            <person name="Yang W.F."/>
            <person name="Lam T.T."/>
            <person name="Chang Q.C."/>
            <person name="Ding S.J."/>
            <person name="Wang X.J."/>
            <person name="Zhu J.G."/>
            <person name="Ruan X.D."/>
            <person name="Zhao L."/>
            <person name="Wei J.T."/>
            <person name="Ye R.Z."/>
            <person name="Que T.C."/>
            <person name="Du C.H."/>
            <person name="Zhou Y.H."/>
            <person name="Cheng J.X."/>
            <person name="Dai P.F."/>
            <person name="Guo W.B."/>
            <person name="Han X.H."/>
            <person name="Huang E.J."/>
            <person name="Li L.F."/>
            <person name="Wei W."/>
            <person name="Gao Y.C."/>
            <person name="Liu J.Z."/>
            <person name="Shao H.Z."/>
            <person name="Wang X."/>
            <person name="Wang C.C."/>
            <person name="Yang T.C."/>
            <person name="Huo Q.B."/>
            <person name="Li W."/>
            <person name="Chen H.Y."/>
            <person name="Chen S.E."/>
            <person name="Zhou L.G."/>
            <person name="Ni X.B."/>
            <person name="Tian J.H."/>
            <person name="Sheng Y."/>
            <person name="Liu T."/>
            <person name="Pan Y.S."/>
            <person name="Xia L.Y."/>
            <person name="Li J."/>
            <person name="Zhao F."/>
            <person name="Cao W.C."/>
        </authorList>
    </citation>
    <scope>NUCLEOTIDE SEQUENCE [LARGE SCALE GENOMIC DNA]</scope>
    <source>
        <strain evidence="1">Iper-2018</strain>
    </source>
</reference>
<proteinExistence type="predicted"/>